<comment type="caution">
    <text evidence="2">The sequence shown here is derived from an EMBL/GenBank/DDBJ whole genome shotgun (WGS) entry which is preliminary data.</text>
</comment>
<sequence length="64" mass="7194">MLTGNADIAEAYVLRKLHKEKMKKLEKKTRQENALKEDDRGAGSGCFSILFKKVHPSSMPESDS</sequence>
<evidence type="ECO:0000313" key="2">
    <source>
        <dbReference type="EMBL" id="CAA2955511.1"/>
    </source>
</evidence>
<feature type="region of interest" description="Disordered" evidence="1">
    <location>
        <begin position="24"/>
        <end position="44"/>
    </location>
</feature>
<organism evidence="2 3">
    <name type="scientific">Olea europaea subsp. europaea</name>
    <dbReference type="NCBI Taxonomy" id="158383"/>
    <lineage>
        <taxon>Eukaryota</taxon>
        <taxon>Viridiplantae</taxon>
        <taxon>Streptophyta</taxon>
        <taxon>Embryophyta</taxon>
        <taxon>Tracheophyta</taxon>
        <taxon>Spermatophyta</taxon>
        <taxon>Magnoliopsida</taxon>
        <taxon>eudicotyledons</taxon>
        <taxon>Gunneridae</taxon>
        <taxon>Pentapetalae</taxon>
        <taxon>asterids</taxon>
        <taxon>lamiids</taxon>
        <taxon>Lamiales</taxon>
        <taxon>Oleaceae</taxon>
        <taxon>Oleeae</taxon>
        <taxon>Olea</taxon>
    </lineage>
</organism>
<proteinExistence type="predicted"/>
<dbReference type="Proteomes" id="UP000594638">
    <property type="component" value="Unassembled WGS sequence"/>
</dbReference>
<gene>
    <name evidence="2" type="ORF">OLEA9_A011619</name>
</gene>
<dbReference type="EMBL" id="CACTIH010000153">
    <property type="protein sequence ID" value="CAA2955511.1"/>
    <property type="molecule type" value="Genomic_DNA"/>
</dbReference>
<evidence type="ECO:0000313" key="3">
    <source>
        <dbReference type="Proteomes" id="UP000594638"/>
    </source>
</evidence>
<dbReference type="OrthoDB" id="1600153at2759"/>
<keyword evidence="3" id="KW-1185">Reference proteome</keyword>
<dbReference type="AlphaFoldDB" id="A0A8S0PQ16"/>
<protein>
    <submittedName>
        <fullName evidence="2">Uncharacterized protein</fullName>
    </submittedName>
</protein>
<dbReference type="PANTHER" id="PTHR34950">
    <property type="entry name" value="OS04G0457400 PROTEIN"/>
    <property type="match status" value="1"/>
</dbReference>
<dbReference type="PANTHER" id="PTHR34950:SF8">
    <property type="entry name" value="TPX2 C-TERMINAL DOMAIN-CONTAINING PROTEIN"/>
    <property type="match status" value="1"/>
</dbReference>
<evidence type="ECO:0000256" key="1">
    <source>
        <dbReference type="SAM" id="MobiDB-lite"/>
    </source>
</evidence>
<dbReference type="Gramene" id="OE9A011619T1">
    <property type="protein sequence ID" value="OE9A011619C1"/>
    <property type="gene ID" value="OE9A011619"/>
</dbReference>
<feature type="compositionally biased region" description="Basic and acidic residues" evidence="1">
    <location>
        <begin position="28"/>
        <end position="41"/>
    </location>
</feature>
<reference evidence="2 3" key="1">
    <citation type="submission" date="2019-12" db="EMBL/GenBank/DDBJ databases">
        <authorList>
            <person name="Alioto T."/>
            <person name="Alioto T."/>
            <person name="Gomez Garrido J."/>
        </authorList>
    </citation>
    <scope>NUCLEOTIDE SEQUENCE [LARGE SCALE GENOMIC DNA]</scope>
</reference>
<name>A0A8S0PQ16_OLEEU</name>
<accession>A0A8S0PQ16</accession>